<comment type="caution">
    <text evidence="1">The sequence shown here is derived from an EMBL/GenBank/DDBJ whole genome shotgun (WGS) entry which is preliminary data.</text>
</comment>
<gene>
    <name evidence="1" type="ORF">JCM19300_1798</name>
</gene>
<reference evidence="1 2" key="1">
    <citation type="journal article" date="2014" name="Genome Announc.">
        <title>Draft Genome Sequences of Marine Flavobacterium Algibacter lectus Strains SS8 and NR4.</title>
        <authorList>
            <person name="Takatani N."/>
            <person name="Nakanishi M."/>
            <person name="Meirelles P."/>
            <person name="Mino S."/>
            <person name="Suda W."/>
            <person name="Oshima K."/>
            <person name="Hattori M."/>
            <person name="Ohkuma M."/>
            <person name="Hosokawa M."/>
            <person name="Miyashita K."/>
            <person name="Thompson F.L."/>
            <person name="Niwa A."/>
            <person name="Sawabe T."/>
            <person name="Sawabe T."/>
        </authorList>
    </citation>
    <scope>NUCLEOTIDE SEQUENCE [LARGE SCALE GENOMIC DNA]</scope>
    <source>
        <strain evidence="1 2">JCM 19300</strain>
    </source>
</reference>
<accession>A0A090W7G3</accession>
<proteinExistence type="predicted"/>
<dbReference type="EMBL" id="BBNQ01000011">
    <property type="protein sequence ID" value="GAL63452.1"/>
    <property type="molecule type" value="Genomic_DNA"/>
</dbReference>
<dbReference type="AlphaFoldDB" id="A0A090W7G3"/>
<sequence length="40" mass="4535">MFANEDAPYGLRLFYSFWLGVLCTIKDIAESPTLVVTPKK</sequence>
<name>A0A090W7G3_9FLAO</name>
<organism evidence="1 2">
    <name type="scientific">Algibacter lectus</name>
    <dbReference type="NCBI Taxonomy" id="221126"/>
    <lineage>
        <taxon>Bacteria</taxon>
        <taxon>Pseudomonadati</taxon>
        <taxon>Bacteroidota</taxon>
        <taxon>Flavobacteriia</taxon>
        <taxon>Flavobacteriales</taxon>
        <taxon>Flavobacteriaceae</taxon>
        <taxon>Algibacter</taxon>
    </lineage>
</organism>
<protein>
    <submittedName>
        <fullName evidence="1">Uncharacterized protein</fullName>
    </submittedName>
</protein>
<dbReference type="Proteomes" id="UP000029644">
    <property type="component" value="Unassembled WGS sequence"/>
</dbReference>
<evidence type="ECO:0000313" key="1">
    <source>
        <dbReference type="EMBL" id="GAL63452.1"/>
    </source>
</evidence>
<evidence type="ECO:0000313" key="2">
    <source>
        <dbReference type="Proteomes" id="UP000029644"/>
    </source>
</evidence>